<keyword evidence="2" id="KW-1185">Reference proteome</keyword>
<proteinExistence type="predicted"/>
<dbReference type="Gene3D" id="3.30.70.100">
    <property type="match status" value="1"/>
</dbReference>
<evidence type="ECO:0000313" key="2">
    <source>
        <dbReference type="Proteomes" id="UP000799118"/>
    </source>
</evidence>
<dbReference type="InterPro" id="IPR011008">
    <property type="entry name" value="Dimeric_a/b-barrel"/>
</dbReference>
<evidence type="ECO:0008006" key="3">
    <source>
        <dbReference type="Google" id="ProtNLM"/>
    </source>
</evidence>
<dbReference type="Proteomes" id="UP000799118">
    <property type="component" value="Unassembled WGS sequence"/>
</dbReference>
<dbReference type="EMBL" id="ML769587">
    <property type="protein sequence ID" value="KAE9392811.1"/>
    <property type="molecule type" value="Genomic_DNA"/>
</dbReference>
<dbReference type="AlphaFoldDB" id="A0A6A4H400"/>
<dbReference type="OrthoDB" id="3830579at2759"/>
<dbReference type="SUPFAM" id="SSF54909">
    <property type="entry name" value="Dimeric alpha+beta barrel"/>
    <property type="match status" value="1"/>
</dbReference>
<organism evidence="1 2">
    <name type="scientific">Gymnopus androsaceus JB14</name>
    <dbReference type="NCBI Taxonomy" id="1447944"/>
    <lineage>
        <taxon>Eukaryota</taxon>
        <taxon>Fungi</taxon>
        <taxon>Dikarya</taxon>
        <taxon>Basidiomycota</taxon>
        <taxon>Agaricomycotina</taxon>
        <taxon>Agaricomycetes</taxon>
        <taxon>Agaricomycetidae</taxon>
        <taxon>Agaricales</taxon>
        <taxon>Marasmiineae</taxon>
        <taxon>Omphalotaceae</taxon>
        <taxon>Gymnopus</taxon>
    </lineage>
</organism>
<accession>A0A6A4H400</accession>
<sequence>MTPIIQYTVFPASNDLTKDQSRFKGALEALTSAEGHIGSFYGLQEEEEGAKNRYFITVWESVEHQKKFRESAQEKFSQLFNSAVAEELVQHQFALIKGTPLHGLESANTELLIITPKDGVSFRPS</sequence>
<name>A0A6A4H400_9AGAR</name>
<reference evidence="1" key="1">
    <citation type="journal article" date="2019" name="Environ. Microbiol.">
        <title>Fungal ecological strategies reflected in gene transcription - a case study of two litter decomposers.</title>
        <authorList>
            <person name="Barbi F."/>
            <person name="Kohler A."/>
            <person name="Barry K."/>
            <person name="Baskaran P."/>
            <person name="Daum C."/>
            <person name="Fauchery L."/>
            <person name="Ihrmark K."/>
            <person name="Kuo A."/>
            <person name="LaButti K."/>
            <person name="Lipzen A."/>
            <person name="Morin E."/>
            <person name="Grigoriev I.V."/>
            <person name="Henrissat B."/>
            <person name="Lindahl B."/>
            <person name="Martin F."/>
        </authorList>
    </citation>
    <scope>NUCLEOTIDE SEQUENCE</scope>
    <source>
        <strain evidence="1">JB14</strain>
    </source>
</reference>
<evidence type="ECO:0000313" key="1">
    <source>
        <dbReference type="EMBL" id="KAE9392811.1"/>
    </source>
</evidence>
<gene>
    <name evidence="1" type="ORF">BT96DRAFT_979222</name>
</gene>
<protein>
    <recommendedName>
        <fullName evidence="3">ABM domain-containing protein</fullName>
    </recommendedName>
</protein>